<evidence type="ECO:0000313" key="2">
    <source>
        <dbReference type="Proteomes" id="UP000887013"/>
    </source>
</evidence>
<proteinExistence type="predicted"/>
<accession>A0A8X6PQ16</accession>
<organism evidence="1 2">
    <name type="scientific">Nephila pilipes</name>
    <name type="common">Giant wood spider</name>
    <name type="synonym">Nephila maculata</name>
    <dbReference type="NCBI Taxonomy" id="299642"/>
    <lineage>
        <taxon>Eukaryota</taxon>
        <taxon>Metazoa</taxon>
        <taxon>Ecdysozoa</taxon>
        <taxon>Arthropoda</taxon>
        <taxon>Chelicerata</taxon>
        <taxon>Arachnida</taxon>
        <taxon>Araneae</taxon>
        <taxon>Araneomorphae</taxon>
        <taxon>Entelegynae</taxon>
        <taxon>Araneoidea</taxon>
        <taxon>Nephilidae</taxon>
        <taxon>Nephila</taxon>
    </lineage>
</organism>
<dbReference type="EMBL" id="BMAW01118197">
    <property type="protein sequence ID" value="GFT78504.1"/>
    <property type="molecule type" value="Genomic_DNA"/>
</dbReference>
<keyword evidence="2" id="KW-1185">Reference proteome</keyword>
<dbReference type="Proteomes" id="UP000887013">
    <property type="component" value="Unassembled WGS sequence"/>
</dbReference>
<reference evidence="1" key="1">
    <citation type="submission" date="2020-08" db="EMBL/GenBank/DDBJ databases">
        <title>Multicomponent nature underlies the extraordinary mechanical properties of spider dragline silk.</title>
        <authorList>
            <person name="Kono N."/>
            <person name="Nakamura H."/>
            <person name="Mori M."/>
            <person name="Yoshida Y."/>
            <person name="Ohtoshi R."/>
            <person name="Malay A.D."/>
            <person name="Moran D.A.P."/>
            <person name="Tomita M."/>
            <person name="Numata K."/>
            <person name="Arakawa K."/>
        </authorList>
    </citation>
    <scope>NUCLEOTIDE SEQUENCE</scope>
</reference>
<gene>
    <name evidence="1" type="ORF">NPIL_602431</name>
</gene>
<name>A0A8X6PQ16_NEPPI</name>
<protein>
    <submittedName>
        <fullName evidence="1">Uncharacterized protein</fullName>
    </submittedName>
</protein>
<evidence type="ECO:0000313" key="1">
    <source>
        <dbReference type="EMBL" id="GFT78504.1"/>
    </source>
</evidence>
<sequence>METELHPDRNRKMSEDLSKLNKKRTTCSEILTCRWPRAVGNNNVTNRWCRGRYTSMLRSRLRNRCSEVYEQATSTNHQLQRRGCLVNVRADRVKAIRIKDYLTCQGRLSESPTLKTIICVSIFLLKL</sequence>
<dbReference type="AlphaFoldDB" id="A0A8X6PQ16"/>
<comment type="caution">
    <text evidence="1">The sequence shown here is derived from an EMBL/GenBank/DDBJ whole genome shotgun (WGS) entry which is preliminary data.</text>
</comment>